<dbReference type="Gene3D" id="3.90.1410.10">
    <property type="entry name" value="set domain protein methyltransferase, domain 1"/>
    <property type="match status" value="1"/>
</dbReference>
<evidence type="ECO:0000313" key="3">
    <source>
        <dbReference type="EMBL" id="KAH3673095.1"/>
    </source>
</evidence>
<dbReference type="CDD" id="cd10527">
    <property type="entry name" value="SET_LSMT"/>
    <property type="match status" value="1"/>
</dbReference>
<feature type="compositionally biased region" description="Acidic residues" evidence="1">
    <location>
        <begin position="497"/>
        <end position="514"/>
    </location>
</feature>
<accession>A0A9P8PK74</accession>
<reference evidence="3" key="2">
    <citation type="submission" date="2021-01" db="EMBL/GenBank/DDBJ databases">
        <authorList>
            <person name="Schikora-Tamarit M.A."/>
        </authorList>
    </citation>
    <scope>NUCLEOTIDE SEQUENCE</scope>
    <source>
        <strain evidence="3">CBS6341</strain>
    </source>
</reference>
<evidence type="ECO:0000313" key="4">
    <source>
        <dbReference type="Proteomes" id="UP000769528"/>
    </source>
</evidence>
<dbReference type="Proteomes" id="UP000769528">
    <property type="component" value="Unassembled WGS sequence"/>
</dbReference>
<reference evidence="3" key="1">
    <citation type="journal article" date="2021" name="Open Biol.">
        <title>Shared evolutionary footprints suggest mitochondrial oxidative damage underlies multiple complex I losses in fungi.</title>
        <authorList>
            <person name="Schikora-Tamarit M.A."/>
            <person name="Marcet-Houben M."/>
            <person name="Nosek J."/>
            <person name="Gabaldon T."/>
        </authorList>
    </citation>
    <scope>NUCLEOTIDE SEQUENCE</scope>
    <source>
        <strain evidence="3">CBS6341</strain>
    </source>
</reference>
<evidence type="ECO:0000259" key="2">
    <source>
        <dbReference type="PROSITE" id="PS50280"/>
    </source>
</evidence>
<dbReference type="EMBL" id="JAEUBF010001057">
    <property type="protein sequence ID" value="KAH3673095.1"/>
    <property type="molecule type" value="Genomic_DNA"/>
</dbReference>
<comment type="caution">
    <text evidence="3">The sequence shown here is derived from an EMBL/GenBank/DDBJ whole genome shotgun (WGS) entry which is preliminary data.</text>
</comment>
<dbReference type="PROSITE" id="PS50280">
    <property type="entry name" value="SET"/>
    <property type="match status" value="1"/>
</dbReference>
<proteinExistence type="predicted"/>
<feature type="domain" description="SET" evidence="2">
    <location>
        <begin position="26"/>
        <end position="374"/>
    </location>
</feature>
<dbReference type="InterPro" id="IPR001214">
    <property type="entry name" value="SET_dom"/>
</dbReference>
<dbReference type="InterPro" id="IPR050600">
    <property type="entry name" value="SETD3_SETD6_MTase"/>
</dbReference>
<dbReference type="GO" id="GO:0016279">
    <property type="term" value="F:protein-lysine N-methyltransferase activity"/>
    <property type="evidence" value="ECO:0007669"/>
    <property type="project" value="TreeGrafter"/>
</dbReference>
<evidence type="ECO:0000256" key="1">
    <source>
        <dbReference type="SAM" id="MobiDB-lite"/>
    </source>
</evidence>
<feature type="region of interest" description="Disordered" evidence="1">
    <location>
        <begin position="258"/>
        <end position="295"/>
    </location>
</feature>
<dbReference type="SUPFAM" id="SSF82199">
    <property type="entry name" value="SET domain"/>
    <property type="match status" value="2"/>
</dbReference>
<dbReference type="PANTHER" id="PTHR13271">
    <property type="entry name" value="UNCHARACTERIZED PUTATIVE METHYLTRANSFERASE"/>
    <property type="match status" value="1"/>
</dbReference>
<name>A0A9P8PK74_9ASCO</name>
<dbReference type="PANTHER" id="PTHR13271:SF128">
    <property type="entry name" value="RIBOSOMAL LYSINE N-METHYLTRANSFERASE 3"/>
    <property type="match status" value="1"/>
</dbReference>
<dbReference type="GO" id="GO:0005634">
    <property type="term" value="C:nucleus"/>
    <property type="evidence" value="ECO:0007669"/>
    <property type="project" value="TreeGrafter"/>
</dbReference>
<dbReference type="InterPro" id="IPR046341">
    <property type="entry name" value="SET_dom_sf"/>
</dbReference>
<feature type="compositionally biased region" description="Acidic residues" evidence="1">
    <location>
        <begin position="265"/>
        <end position="295"/>
    </location>
</feature>
<organism evidence="3 4">
    <name type="scientific">Wickerhamomyces mucosus</name>
    <dbReference type="NCBI Taxonomy" id="1378264"/>
    <lineage>
        <taxon>Eukaryota</taxon>
        <taxon>Fungi</taxon>
        <taxon>Dikarya</taxon>
        <taxon>Ascomycota</taxon>
        <taxon>Saccharomycotina</taxon>
        <taxon>Saccharomycetes</taxon>
        <taxon>Phaffomycetales</taxon>
        <taxon>Wickerhamomycetaceae</taxon>
        <taxon>Wickerhamomyces</taxon>
    </lineage>
</organism>
<gene>
    <name evidence="3" type="ORF">WICMUC_003928</name>
</gene>
<protein>
    <recommendedName>
        <fullName evidence="2">SET domain-containing protein</fullName>
    </recommendedName>
</protein>
<dbReference type="OrthoDB" id="441812at2759"/>
<dbReference type="AlphaFoldDB" id="A0A9P8PK74"/>
<feature type="compositionally biased region" description="Basic and acidic residues" evidence="1">
    <location>
        <begin position="439"/>
        <end position="453"/>
    </location>
</feature>
<feature type="region of interest" description="Disordered" evidence="1">
    <location>
        <begin position="439"/>
        <end position="522"/>
    </location>
</feature>
<keyword evidence="4" id="KW-1185">Reference proteome</keyword>
<sequence>MSSTTVQDAKGVVEWINSNNGYFNTSSVEIKKSNLGGIGVFAKTDIKIDPTKPPPVILRIHKDSIFSYQKSSIANILYESKMHGALALILSFIYEKSLGKDSPWYSFIKSIRYLNDDNSPILPPSSWTSKEKALLKGSELERMDALSDEINLENFEKACTFALIHLNSSNKAIAVPFELDIENKTAEETREKYRHFMAISYAIATRYFEIDRYHEVSLVPGADLFNHADRPHVRFESLYEVCNMCGSSVGCDHIEEKTRRKEGIEAEEEEEEEQGEEVKEEVETDDEELSDEEPEFYGPIEDFIELIEEAFQREKEEEEASQLLENEDDQNFEDSEFNPIIIDESDNPISIDDCCDITVTRDIKKGQEIFNTYGDLNNSVLFNKYGFILEDNIYDGINLGQEFLQLRKLRKSLFNVHFKWWENKGYEMVKELLNRKKNDRDNGMYDGTKENRNTNENGDDTVNLADENNENIGEKEDKENTGGCQSGCCDVGKDNENENDDEDDTDDDDEEDDDWNSKVGVSFDGEPNMTTIALVRLLSFKKPELIKFMKNDYKKIQLLFIQSRTSKKRYNKILRDILGLRLQKYDLGIDYNDLKRKNPNNTRIQNICELMINEQSIVYRSLDLASKST</sequence>